<proteinExistence type="predicted"/>
<sequence>MGSEGDTPARVHPIDAEGTPERRWREWGDLERLPRLDLGGTAHAVVVAPHPDDETLGFGGGLALLADQGTAVTVVAVTDGEGSHPGSNVLTRAGLVAARAVERGRALSSLGARGVELLRLGLADGDVASREDELTERLAAVCADADLCVAPWEGDLHPDHEATGRAARAAVRDQGARLLSYPVWMWHWASPEGEAVPWSRAYRIDLTPDVQDRKQGAVGAFTTQTAPVGALPEDRAVLTPDMLAHFSRDYEVVFR</sequence>
<dbReference type="PANTHER" id="PTHR12993">
    <property type="entry name" value="N-ACETYLGLUCOSAMINYL-PHOSPHATIDYLINOSITOL DE-N-ACETYLASE-RELATED"/>
    <property type="match status" value="1"/>
</dbReference>
<dbReference type="Proteomes" id="UP000598217">
    <property type="component" value="Unassembled WGS sequence"/>
</dbReference>
<organism evidence="3 4">
    <name type="scientific">Nocardiopsis terrae</name>
    <dbReference type="NCBI Taxonomy" id="372655"/>
    <lineage>
        <taxon>Bacteria</taxon>
        <taxon>Bacillati</taxon>
        <taxon>Actinomycetota</taxon>
        <taxon>Actinomycetes</taxon>
        <taxon>Streptosporangiales</taxon>
        <taxon>Nocardiopsidaceae</taxon>
        <taxon>Nocardiopsis</taxon>
    </lineage>
</organism>
<dbReference type="Gene3D" id="3.40.50.10320">
    <property type="entry name" value="LmbE-like"/>
    <property type="match status" value="1"/>
</dbReference>
<evidence type="ECO:0000313" key="3">
    <source>
        <dbReference type="EMBL" id="MBE1457639.1"/>
    </source>
</evidence>
<dbReference type="RefSeq" id="WP_191271244.1">
    <property type="nucleotide sequence ID" value="NZ_BMXJ01000004.1"/>
</dbReference>
<dbReference type="InterPro" id="IPR024078">
    <property type="entry name" value="LmbE-like_dom_sf"/>
</dbReference>
<dbReference type="SUPFAM" id="SSF102588">
    <property type="entry name" value="LmbE-like"/>
    <property type="match status" value="1"/>
</dbReference>
<evidence type="ECO:0000256" key="2">
    <source>
        <dbReference type="SAM" id="MobiDB-lite"/>
    </source>
</evidence>
<feature type="compositionally biased region" description="Basic and acidic residues" evidence="2">
    <location>
        <begin position="7"/>
        <end position="20"/>
    </location>
</feature>
<keyword evidence="4" id="KW-1185">Reference proteome</keyword>
<evidence type="ECO:0000313" key="4">
    <source>
        <dbReference type="Proteomes" id="UP000598217"/>
    </source>
</evidence>
<keyword evidence="1" id="KW-0862">Zinc</keyword>
<protein>
    <submittedName>
        <fullName evidence="3">LmbE family N-acetylglucosaminyl deacetylase</fullName>
    </submittedName>
</protein>
<reference evidence="3 4" key="1">
    <citation type="submission" date="2020-10" db="EMBL/GenBank/DDBJ databases">
        <title>Sequencing the genomes of 1000 actinobacteria strains.</title>
        <authorList>
            <person name="Klenk H.-P."/>
        </authorList>
    </citation>
    <scope>NUCLEOTIDE SEQUENCE [LARGE SCALE GENOMIC DNA]</scope>
    <source>
        <strain evidence="3 4">DSM 45157</strain>
    </source>
</reference>
<dbReference type="PANTHER" id="PTHR12993:SF29">
    <property type="entry name" value="BLR3841 PROTEIN"/>
    <property type="match status" value="1"/>
</dbReference>
<gene>
    <name evidence="3" type="ORF">H4W79_001853</name>
</gene>
<accession>A0ABR9HF31</accession>
<dbReference type="Pfam" id="PF02585">
    <property type="entry name" value="PIG-L"/>
    <property type="match status" value="1"/>
</dbReference>
<evidence type="ECO:0000256" key="1">
    <source>
        <dbReference type="ARBA" id="ARBA00022833"/>
    </source>
</evidence>
<name>A0ABR9HF31_9ACTN</name>
<dbReference type="InterPro" id="IPR003737">
    <property type="entry name" value="GlcNAc_PI_deacetylase-related"/>
</dbReference>
<comment type="caution">
    <text evidence="3">The sequence shown here is derived from an EMBL/GenBank/DDBJ whole genome shotgun (WGS) entry which is preliminary data.</text>
</comment>
<dbReference type="EMBL" id="JADBDY010000001">
    <property type="protein sequence ID" value="MBE1457639.1"/>
    <property type="molecule type" value="Genomic_DNA"/>
</dbReference>
<feature type="region of interest" description="Disordered" evidence="2">
    <location>
        <begin position="1"/>
        <end position="20"/>
    </location>
</feature>